<evidence type="ECO:0000313" key="2">
    <source>
        <dbReference type="Proteomes" id="UP000606776"/>
    </source>
</evidence>
<gene>
    <name evidence="1" type="ORF">IQ227_00255</name>
</gene>
<name>A0ABR9V7N5_9CYAN</name>
<protein>
    <submittedName>
        <fullName evidence="1">Uncharacterized protein</fullName>
    </submittedName>
</protein>
<dbReference type="EMBL" id="JADEWB010000001">
    <property type="protein sequence ID" value="MBE9234503.1"/>
    <property type="molecule type" value="Genomic_DNA"/>
</dbReference>
<evidence type="ECO:0000313" key="1">
    <source>
        <dbReference type="EMBL" id="MBE9234503.1"/>
    </source>
</evidence>
<reference evidence="1 2" key="1">
    <citation type="submission" date="2020-10" db="EMBL/GenBank/DDBJ databases">
        <authorList>
            <person name="Castelo-Branco R."/>
            <person name="Eusebio N."/>
            <person name="Adriana R."/>
            <person name="Vieira A."/>
            <person name="Brugerolle De Fraissinette N."/>
            <person name="Rezende De Castro R."/>
            <person name="Schneider M.P."/>
            <person name="Vasconcelos V."/>
            <person name="Leao P.N."/>
        </authorList>
    </citation>
    <scope>NUCLEOTIDE SEQUENCE [LARGE SCALE GENOMIC DNA]</scope>
    <source>
        <strain evidence="1 2">LEGE 00250</strain>
    </source>
</reference>
<comment type="caution">
    <text evidence="1">The sequence shown here is derived from an EMBL/GenBank/DDBJ whole genome shotgun (WGS) entry which is preliminary data.</text>
</comment>
<keyword evidence="2" id="KW-1185">Reference proteome</keyword>
<proteinExistence type="predicted"/>
<dbReference type="RefSeq" id="WP_187038508.1">
    <property type="nucleotide sequence ID" value="NZ_JADEWB010000001.1"/>
</dbReference>
<organism evidence="1 2">
    <name type="scientific">Sphaerospermopsis aphanizomenoides LEGE 00250</name>
    <dbReference type="NCBI Taxonomy" id="2777972"/>
    <lineage>
        <taxon>Bacteria</taxon>
        <taxon>Bacillati</taxon>
        <taxon>Cyanobacteriota</taxon>
        <taxon>Cyanophyceae</taxon>
        <taxon>Nostocales</taxon>
        <taxon>Aphanizomenonaceae</taxon>
        <taxon>Sphaerospermopsis</taxon>
        <taxon>Sphaerospermopsis aphanizomenoides</taxon>
    </lineage>
</organism>
<dbReference type="Proteomes" id="UP000606776">
    <property type="component" value="Unassembled WGS sequence"/>
</dbReference>
<sequence length="73" mass="8320">MENITIQVDPEIAQAYREAEPEKQQKIQMFLKVMLQKVVSQKSLLDIMEEASQQAIANGMTPEILESILNDDN</sequence>
<accession>A0ABR9V7N5</accession>